<comment type="caution">
    <text evidence="1">The sequence shown here is derived from an EMBL/GenBank/DDBJ whole genome shotgun (WGS) entry which is preliminary data.</text>
</comment>
<evidence type="ECO:0000313" key="1">
    <source>
        <dbReference type="EMBL" id="PTR01146.1"/>
    </source>
</evidence>
<dbReference type="Proteomes" id="UP000244168">
    <property type="component" value="Unassembled WGS sequence"/>
</dbReference>
<organism evidence="1 2">
    <name type="scientific">Mucilaginibacter yixingensis</name>
    <dbReference type="NCBI Taxonomy" id="1295612"/>
    <lineage>
        <taxon>Bacteria</taxon>
        <taxon>Pseudomonadati</taxon>
        <taxon>Bacteroidota</taxon>
        <taxon>Sphingobacteriia</taxon>
        <taxon>Sphingobacteriales</taxon>
        <taxon>Sphingobacteriaceae</taxon>
        <taxon>Mucilaginibacter</taxon>
    </lineage>
</organism>
<keyword evidence="2" id="KW-1185">Reference proteome</keyword>
<dbReference type="AlphaFoldDB" id="A0A2T5JFL5"/>
<reference evidence="1 2" key="1">
    <citation type="submission" date="2018-04" db="EMBL/GenBank/DDBJ databases">
        <title>Genomic Encyclopedia of Archaeal and Bacterial Type Strains, Phase II (KMG-II): from individual species to whole genera.</title>
        <authorList>
            <person name="Goeker M."/>
        </authorList>
    </citation>
    <scope>NUCLEOTIDE SEQUENCE [LARGE SCALE GENOMIC DNA]</scope>
    <source>
        <strain evidence="1 2">DSM 26809</strain>
    </source>
</reference>
<proteinExistence type="predicted"/>
<dbReference type="RefSeq" id="WP_107826565.1">
    <property type="nucleotide sequence ID" value="NZ_CP160205.1"/>
</dbReference>
<evidence type="ECO:0000313" key="2">
    <source>
        <dbReference type="Proteomes" id="UP000244168"/>
    </source>
</evidence>
<accession>A0A2T5JFL5</accession>
<sequence>MKLKQLTLTPLLIVLFAMMLQFVVISSSSAQSKIIEDPTEDFNFETIKFSDILKIKTLHDESDLQGFDQYLTTKGIQQQSAGNSYQTSFGLKFTFIDSGKLPADLLGFTESEATVLLISCDSKGFDEQLTQFIRSQKCNDNLFYDQVDDELIKFSTLDKELKLCVFQAGDKKSLVIF</sequence>
<name>A0A2T5JFL5_9SPHI</name>
<dbReference type="OrthoDB" id="1117657at2"/>
<dbReference type="EMBL" id="QAOQ01000001">
    <property type="protein sequence ID" value="PTR01146.1"/>
    <property type="molecule type" value="Genomic_DNA"/>
</dbReference>
<protein>
    <submittedName>
        <fullName evidence="1">Uncharacterized protein</fullName>
    </submittedName>
</protein>
<gene>
    <name evidence="1" type="ORF">C8P68_101379</name>
</gene>